<dbReference type="InterPro" id="IPR011004">
    <property type="entry name" value="Trimer_LpxA-like_sf"/>
</dbReference>
<proteinExistence type="inferred from homology"/>
<dbReference type="GO" id="GO:0005737">
    <property type="term" value="C:cytoplasm"/>
    <property type="evidence" value="ECO:0007669"/>
    <property type="project" value="UniProtKB-SubCell"/>
</dbReference>
<dbReference type="GO" id="GO:0031470">
    <property type="term" value="C:carboxysome"/>
    <property type="evidence" value="ECO:0007669"/>
    <property type="project" value="UniProtKB-ARBA"/>
</dbReference>
<dbReference type="EMBL" id="RSCL01000006">
    <property type="protein sequence ID" value="RUT06501.1"/>
    <property type="molecule type" value="Genomic_DNA"/>
</dbReference>
<evidence type="ECO:0000256" key="2">
    <source>
        <dbReference type="ARBA" id="ARBA00004876"/>
    </source>
</evidence>
<dbReference type="NCBIfam" id="NF041874">
    <property type="entry name" value="EPS_EpsC"/>
    <property type="match status" value="1"/>
</dbReference>
<evidence type="ECO:0000256" key="7">
    <source>
        <dbReference type="ARBA" id="ARBA00022605"/>
    </source>
</evidence>
<evidence type="ECO:0000256" key="10">
    <source>
        <dbReference type="ARBA" id="ARBA00023192"/>
    </source>
</evidence>
<reference evidence="14" key="1">
    <citation type="submission" date="2018-12" db="EMBL/GenBank/DDBJ databases">
        <authorList>
            <person name="Will S."/>
            <person name="Neumann-Schaal M."/>
            <person name="Henke P."/>
        </authorList>
    </citation>
    <scope>NUCLEOTIDE SEQUENCE</scope>
    <source>
        <strain evidence="14">PCC 7102</strain>
    </source>
</reference>
<keyword evidence="7" id="KW-0028">Amino-acid biosynthesis</keyword>
<dbReference type="GO" id="GO:0009001">
    <property type="term" value="F:serine O-acetyltransferase activity"/>
    <property type="evidence" value="ECO:0007669"/>
    <property type="project" value="UniProtKB-EC"/>
</dbReference>
<protein>
    <recommendedName>
        <fullName evidence="5 13">Serine acetyltransferase</fullName>
        <ecNumber evidence="4 13">2.3.1.30</ecNumber>
    </recommendedName>
</protein>
<comment type="catalytic activity">
    <reaction evidence="12 13">
        <text>L-serine + acetyl-CoA = O-acetyl-L-serine + CoA</text>
        <dbReference type="Rhea" id="RHEA:24560"/>
        <dbReference type="ChEBI" id="CHEBI:33384"/>
        <dbReference type="ChEBI" id="CHEBI:57287"/>
        <dbReference type="ChEBI" id="CHEBI:57288"/>
        <dbReference type="ChEBI" id="CHEBI:58340"/>
        <dbReference type="EC" id="2.3.1.30"/>
    </reaction>
</comment>
<dbReference type="InterPro" id="IPR053376">
    <property type="entry name" value="Serine_acetyltransferase"/>
</dbReference>
<keyword evidence="15" id="KW-1185">Reference proteome</keyword>
<dbReference type="Proteomes" id="UP000271624">
    <property type="component" value="Unassembled WGS sequence"/>
</dbReference>
<accession>A0A433VK94</accession>
<evidence type="ECO:0000256" key="4">
    <source>
        <dbReference type="ARBA" id="ARBA00013266"/>
    </source>
</evidence>
<name>A0A433VK94_9CYAN</name>
<dbReference type="FunFam" id="2.160.10.10:FF:000007">
    <property type="entry name" value="Serine acetyltransferase"/>
    <property type="match status" value="1"/>
</dbReference>
<keyword evidence="6" id="KW-0963">Cytoplasm</keyword>
<evidence type="ECO:0000313" key="15">
    <source>
        <dbReference type="Proteomes" id="UP000271624"/>
    </source>
</evidence>
<dbReference type="Gene3D" id="2.160.10.10">
    <property type="entry name" value="Hexapeptide repeat proteins"/>
    <property type="match status" value="1"/>
</dbReference>
<organism evidence="14 15">
    <name type="scientific">Dulcicalothrix desertica PCC 7102</name>
    <dbReference type="NCBI Taxonomy" id="232991"/>
    <lineage>
        <taxon>Bacteria</taxon>
        <taxon>Bacillati</taxon>
        <taxon>Cyanobacteriota</taxon>
        <taxon>Cyanophyceae</taxon>
        <taxon>Nostocales</taxon>
        <taxon>Calotrichaceae</taxon>
        <taxon>Dulcicalothrix</taxon>
    </lineage>
</organism>
<comment type="caution">
    <text evidence="14">The sequence shown here is derived from an EMBL/GenBank/DDBJ whole genome shotgun (WGS) entry which is preliminary data.</text>
</comment>
<evidence type="ECO:0000256" key="13">
    <source>
        <dbReference type="PIRNR" id="PIRNR000441"/>
    </source>
</evidence>
<evidence type="ECO:0000256" key="5">
    <source>
        <dbReference type="ARBA" id="ARBA00018522"/>
    </source>
</evidence>
<dbReference type="InterPro" id="IPR005881">
    <property type="entry name" value="Ser_O-AcTrfase"/>
</dbReference>
<dbReference type="PROSITE" id="PS00101">
    <property type="entry name" value="HEXAPEP_TRANSFERASES"/>
    <property type="match status" value="1"/>
</dbReference>
<dbReference type="Gene3D" id="1.10.3130.10">
    <property type="entry name" value="serine acetyltransferase, domain 1"/>
    <property type="match status" value="1"/>
</dbReference>
<dbReference type="InterPro" id="IPR001451">
    <property type="entry name" value="Hexapep"/>
</dbReference>
<evidence type="ECO:0000256" key="3">
    <source>
        <dbReference type="ARBA" id="ARBA00007274"/>
    </source>
</evidence>
<dbReference type="AlphaFoldDB" id="A0A433VK94"/>
<evidence type="ECO:0000256" key="12">
    <source>
        <dbReference type="ARBA" id="ARBA00049486"/>
    </source>
</evidence>
<dbReference type="NCBIfam" id="TIGR01172">
    <property type="entry name" value="cysE"/>
    <property type="match status" value="1"/>
</dbReference>
<reference evidence="14" key="2">
    <citation type="journal article" date="2019" name="Genome Biol. Evol.">
        <title>Day and night: Metabolic profiles and evolutionary relationships of six axenic non-marine cyanobacteria.</title>
        <authorList>
            <person name="Will S.E."/>
            <person name="Henke P."/>
            <person name="Boedeker C."/>
            <person name="Huang S."/>
            <person name="Brinkmann H."/>
            <person name="Rohde M."/>
            <person name="Jarek M."/>
            <person name="Friedl T."/>
            <person name="Seufert S."/>
            <person name="Schumacher M."/>
            <person name="Overmann J."/>
            <person name="Neumann-Schaal M."/>
            <person name="Petersen J."/>
        </authorList>
    </citation>
    <scope>NUCLEOTIDE SEQUENCE [LARGE SCALE GENOMIC DNA]</scope>
    <source>
        <strain evidence="14">PCC 7102</strain>
    </source>
</reference>
<dbReference type="InterPro" id="IPR042122">
    <property type="entry name" value="Ser_AcTrfase_N_sf"/>
</dbReference>
<dbReference type="PIRSF" id="PIRSF000441">
    <property type="entry name" value="CysE"/>
    <property type="match status" value="1"/>
</dbReference>
<dbReference type="SUPFAM" id="SSF51161">
    <property type="entry name" value="Trimeric LpxA-like enzymes"/>
    <property type="match status" value="1"/>
</dbReference>
<evidence type="ECO:0000313" key="14">
    <source>
        <dbReference type="EMBL" id="RUT06501.1"/>
    </source>
</evidence>
<sequence>MLSTLLADFRIIFERDPAARNWLEVMFCYPGLQALLFHRLAHRLYRLNIPFIPRFMSHIARFLTGIEIHPGATIGQSVFIDHGMGVVIGETAIIGNYALIYQGVTLGGTGKQCGKRHPTVGENVVVGTGAKVLGNIEIGNNVRIGAGSVVLRDVPSDCTVVGIPGRIVYRSGVRVNPLEHASLPDAEAQVIRALVDRLEQLEEQVTELKKSQNKDLAPDNVPAFAYAGMNNHQIFDDSETSMGQSCRLNNKIIEQFLDGSGI</sequence>
<evidence type="ECO:0000256" key="9">
    <source>
        <dbReference type="ARBA" id="ARBA00022737"/>
    </source>
</evidence>
<keyword evidence="10" id="KW-0198">Cysteine biosynthesis</keyword>
<dbReference type="FunFam" id="1.10.3130.10:FF:000003">
    <property type="entry name" value="Serine acetyltransferase"/>
    <property type="match status" value="1"/>
</dbReference>
<dbReference type="GO" id="GO:0043886">
    <property type="term" value="F:structural constituent of carboxysome shell"/>
    <property type="evidence" value="ECO:0007669"/>
    <property type="project" value="UniProtKB-ARBA"/>
</dbReference>
<dbReference type="PANTHER" id="PTHR42811">
    <property type="entry name" value="SERINE ACETYLTRANSFERASE"/>
    <property type="match status" value="1"/>
</dbReference>
<dbReference type="GO" id="GO:0006535">
    <property type="term" value="P:cysteine biosynthetic process from serine"/>
    <property type="evidence" value="ECO:0007669"/>
    <property type="project" value="InterPro"/>
</dbReference>
<evidence type="ECO:0000256" key="1">
    <source>
        <dbReference type="ARBA" id="ARBA00004496"/>
    </source>
</evidence>
<comment type="similarity">
    <text evidence="3 13">Belongs to the transferase hexapeptide repeat family.</text>
</comment>
<dbReference type="RefSeq" id="WP_127081306.1">
    <property type="nucleotide sequence ID" value="NZ_RSCL01000006.1"/>
</dbReference>
<keyword evidence="9" id="KW-0677">Repeat</keyword>
<evidence type="ECO:0000256" key="8">
    <source>
        <dbReference type="ARBA" id="ARBA00022679"/>
    </source>
</evidence>
<evidence type="ECO:0000256" key="11">
    <source>
        <dbReference type="ARBA" id="ARBA00023315"/>
    </source>
</evidence>
<dbReference type="OrthoDB" id="9801456at2"/>
<dbReference type="EC" id="2.3.1.30" evidence="4 13"/>
<comment type="subcellular location">
    <subcellularLocation>
        <location evidence="1">Cytoplasm</location>
    </subcellularLocation>
</comment>
<keyword evidence="11 13" id="KW-0012">Acyltransferase</keyword>
<dbReference type="InterPro" id="IPR045304">
    <property type="entry name" value="LbH_SAT"/>
</dbReference>
<gene>
    <name evidence="14" type="primary">cysE</name>
    <name evidence="14" type="ORF">DSM106972_027580</name>
</gene>
<evidence type="ECO:0000256" key="6">
    <source>
        <dbReference type="ARBA" id="ARBA00022490"/>
    </source>
</evidence>
<comment type="pathway">
    <text evidence="2">Amino-acid biosynthesis; L-cysteine biosynthesis; L-cysteine from L-serine: step 1/2.</text>
</comment>
<dbReference type="Pfam" id="PF00132">
    <property type="entry name" value="Hexapep"/>
    <property type="match status" value="1"/>
</dbReference>
<dbReference type="InterPro" id="IPR018357">
    <property type="entry name" value="Hexapep_transf_CS"/>
</dbReference>
<keyword evidence="8 13" id="KW-0808">Transferase</keyword>
<dbReference type="CDD" id="cd03354">
    <property type="entry name" value="LbH_SAT"/>
    <property type="match status" value="1"/>
</dbReference>